<dbReference type="FunFam" id="3.30.70.100:FF:000047">
    <property type="entry name" value="Copper-transporting ATPase PAA1, chloroplastic"/>
    <property type="match status" value="1"/>
</dbReference>
<evidence type="ECO:0000259" key="2">
    <source>
        <dbReference type="PROSITE" id="PS50846"/>
    </source>
</evidence>
<gene>
    <name evidence="3" type="ORF">Ahy_A10g050815</name>
</gene>
<dbReference type="CDD" id="cd00371">
    <property type="entry name" value="HMA"/>
    <property type="match status" value="1"/>
</dbReference>
<name>A0A445BAH9_ARAHY</name>
<feature type="domain" description="HMA" evidence="2">
    <location>
        <begin position="71"/>
        <end position="138"/>
    </location>
</feature>
<accession>A0A445BAH9</accession>
<dbReference type="PROSITE" id="PS01047">
    <property type="entry name" value="HMA_1"/>
    <property type="match status" value="1"/>
</dbReference>
<dbReference type="EMBL" id="SDMP01000010">
    <property type="protein sequence ID" value="RYR35685.1"/>
    <property type="molecule type" value="Genomic_DNA"/>
</dbReference>
<evidence type="ECO:0000313" key="4">
    <source>
        <dbReference type="Proteomes" id="UP000289738"/>
    </source>
</evidence>
<dbReference type="GO" id="GO:0046872">
    <property type="term" value="F:metal ion binding"/>
    <property type="evidence" value="ECO:0007669"/>
    <property type="project" value="UniProtKB-KW"/>
</dbReference>
<comment type="caution">
    <text evidence="3">The sequence shown here is derived from an EMBL/GenBank/DDBJ whole genome shotgun (WGS) entry which is preliminary data.</text>
</comment>
<organism evidence="3 4">
    <name type="scientific">Arachis hypogaea</name>
    <name type="common">Peanut</name>
    <dbReference type="NCBI Taxonomy" id="3818"/>
    <lineage>
        <taxon>Eukaryota</taxon>
        <taxon>Viridiplantae</taxon>
        <taxon>Streptophyta</taxon>
        <taxon>Embryophyta</taxon>
        <taxon>Tracheophyta</taxon>
        <taxon>Spermatophyta</taxon>
        <taxon>Magnoliopsida</taxon>
        <taxon>eudicotyledons</taxon>
        <taxon>Gunneridae</taxon>
        <taxon>Pentapetalae</taxon>
        <taxon>rosids</taxon>
        <taxon>fabids</taxon>
        <taxon>Fabales</taxon>
        <taxon>Fabaceae</taxon>
        <taxon>Papilionoideae</taxon>
        <taxon>50 kb inversion clade</taxon>
        <taxon>dalbergioids sensu lato</taxon>
        <taxon>Dalbergieae</taxon>
        <taxon>Pterocarpus clade</taxon>
        <taxon>Arachis</taxon>
    </lineage>
</organism>
<dbReference type="InterPro" id="IPR036163">
    <property type="entry name" value="HMA_dom_sf"/>
</dbReference>
<dbReference type="SUPFAM" id="SSF55008">
    <property type="entry name" value="HMA, heavy metal-associated domain"/>
    <property type="match status" value="1"/>
</dbReference>
<proteinExistence type="predicted"/>
<dbReference type="InterPro" id="IPR006121">
    <property type="entry name" value="HMA_dom"/>
</dbReference>
<keyword evidence="4" id="KW-1185">Reference proteome</keyword>
<dbReference type="Gene3D" id="3.30.70.100">
    <property type="match status" value="1"/>
</dbReference>
<dbReference type="Proteomes" id="UP000289738">
    <property type="component" value="Chromosome A10"/>
</dbReference>
<keyword evidence="1" id="KW-0479">Metal-binding</keyword>
<evidence type="ECO:0000313" key="3">
    <source>
        <dbReference type="EMBL" id="RYR35685.1"/>
    </source>
</evidence>
<dbReference type="Pfam" id="PF00403">
    <property type="entry name" value="HMA"/>
    <property type="match status" value="1"/>
</dbReference>
<dbReference type="AlphaFoldDB" id="A0A445BAH9"/>
<dbReference type="STRING" id="3818.A0A445BAH9"/>
<dbReference type="PROSITE" id="PS50846">
    <property type="entry name" value="HMA_2"/>
    <property type="match status" value="1"/>
</dbReference>
<evidence type="ECO:0000256" key="1">
    <source>
        <dbReference type="ARBA" id="ARBA00022723"/>
    </source>
</evidence>
<protein>
    <recommendedName>
        <fullName evidence="2">HMA domain-containing protein</fullName>
    </recommendedName>
</protein>
<sequence length="333" mass="38171">MESALCLNMPMQIQMSLKPLFKPLNRQFATWTIQSAAKQKPSLVFRFNHSSQLPPLRCVSSSAGGGDIPSDAIVLNVEGMMCDGCANNVRKLLESRPQVSSATVNLTAAKAVVSAVSEEKGSPNWQKQLGEALAQHLTNCGFNSTFQEQPELGWLFNVMRYGIIYRKVDRRIKWAKCHCTPIPTTYINMQMAKLATTKLPLYERWEPERYLNNLEIQTRNDQIKETLKIAFEPEEEPQVSKHSHWELQEPWNHSALPLSQNLHPHHSPVTSLEPHVVTFSSFKQLSQDSPEKEPFTLRHHRNRNILNTHKNDHGVYCWKRSQKMAKNSWDSFD</sequence>
<reference evidence="3 4" key="1">
    <citation type="submission" date="2019-01" db="EMBL/GenBank/DDBJ databases">
        <title>Sequencing of cultivated peanut Arachis hypogaea provides insights into genome evolution and oil improvement.</title>
        <authorList>
            <person name="Chen X."/>
        </authorList>
    </citation>
    <scope>NUCLEOTIDE SEQUENCE [LARGE SCALE GENOMIC DNA]</scope>
    <source>
        <strain evidence="4">cv. Fuhuasheng</strain>
        <tissue evidence="3">Leaves</tissue>
    </source>
</reference>
<dbReference type="InterPro" id="IPR017969">
    <property type="entry name" value="Heavy-metal-associated_CS"/>
</dbReference>